<proteinExistence type="predicted"/>
<feature type="compositionally biased region" description="Basic and acidic residues" evidence="1">
    <location>
        <begin position="33"/>
        <end position="43"/>
    </location>
</feature>
<dbReference type="AlphaFoldDB" id="A0A0N4VX31"/>
<dbReference type="OrthoDB" id="10572021at2759"/>
<reference evidence="4" key="1">
    <citation type="submission" date="2017-02" db="UniProtKB">
        <authorList>
            <consortium name="WormBaseParasite"/>
        </authorList>
    </citation>
    <scope>IDENTIFICATION</scope>
</reference>
<reference evidence="2 3" key="2">
    <citation type="submission" date="2018-11" db="EMBL/GenBank/DDBJ databases">
        <authorList>
            <consortium name="Pathogen Informatics"/>
        </authorList>
    </citation>
    <scope>NUCLEOTIDE SEQUENCE [LARGE SCALE GENOMIC DNA]</scope>
    <source>
        <strain evidence="2 3">MHpl1</strain>
    </source>
</reference>
<evidence type="ECO:0000313" key="2">
    <source>
        <dbReference type="EMBL" id="VDO11651.1"/>
    </source>
</evidence>
<name>A0A0N4VX31_HAEPC</name>
<dbReference type="STRING" id="6290.A0A0N4VX31"/>
<keyword evidence="3" id="KW-1185">Reference proteome</keyword>
<accession>A0A0N4VX31</accession>
<sequence length="157" mass="16923">MSPFQQSQTKRRSAGPAPGAVPIMPGIAQPVTPKERPQPREELPASPPPAPVSVLPPIGQGASHTPSVPPASYVNATLACELRRPPSSDEEENNDAEWEEEDVGPKAESHARPSAAPPSTPSVPVAEEVSVDCKSLFRNMIARSRFLSLWQDRRSDF</sequence>
<feature type="compositionally biased region" description="Acidic residues" evidence="1">
    <location>
        <begin position="88"/>
        <end position="102"/>
    </location>
</feature>
<protein>
    <submittedName>
        <fullName evidence="4">Vegetative cell wall protein gp1-like</fullName>
    </submittedName>
</protein>
<gene>
    <name evidence="2" type="ORF">HPLM_LOCUS1849</name>
</gene>
<evidence type="ECO:0000313" key="4">
    <source>
        <dbReference type="WBParaSite" id="HPLM_0000185101-mRNA-1"/>
    </source>
</evidence>
<dbReference type="Proteomes" id="UP000268014">
    <property type="component" value="Unassembled WGS sequence"/>
</dbReference>
<feature type="region of interest" description="Disordered" evidence="1">
    <location>
        <begin position="1"/>
        <end position="126"/>
    </location>
</feature>
<evidence type="ECO:0000256" key="1">
    <source>
        <dbReference type="SAM" id="MobiDB-lite"/>
    </source>
</evidence>
<dbReference type="WBParaSite" id="HPLM_0000185101-mRNA-1">
    <property type="protein sequence ID" value="HPLM_0000185101-mRNA-1"/>
    <property type="gene ID" value="HPLM_0000185101"/>
</dbReference>
<evidence type="ECO:0000313" key="3">
    <source>
        <dbReference type="Proteomes" id="UP000268014"/>
    </source>
</evidence>
<dbReference type="EMBL" id="UZAF01002879">
    <property type="protein sequence ID" value="VDO11651.1"/>
    <property type="molecule type" value="Genomic_DNA"/>
</dbReference>
<organism evidence="4">
    <name type="scientific">Haemonchus placei</name>
    <name type="common">Barber's pole worm</name>
    <dbReference type="NCBI Taxonomy" id="6290"/>
    <lineage>
        <taxon>Eukaryota</taxon>
        <taxon>Metazoa</taxon>
        <taxon>Ecdysozoa</taxon>
        <taxon>Nematoda</taxon>
        <taxon>Chromadorea</taxon>
        <taxon>Rhabditida</taxon>
        <taxon>Rhabditina</taxon>
        <taxon>Rhabditomorpha</taxon>
        <taxon>Strongyloidea</taxon>
        <taxon>Trichostrongylidae</taxon>
        <taxon>Haemonchus</taxon>
    </lineage>
</organism>